<feature type="transmembrane region" description="Helical" evidence="1">
    <location>
        <begin position="141"/>
        <end position="164"/>
    </location>
</feature>
<dbReference type="EMBL" id="SBIQ01000046">
    <property type="protein sequence ID" value="KAF7683845.1"/>
    <property type="molecule type" value="Genomic_DNA"/>
</dbReference>
<feature type="transmembrane region" description="Helical" evidence="1">
    <location>
        <begin position="72"/>
        <end position="94"/>
    </location>
</feature>
<keyword evidence="1" id="KW-0472">Membrane</keyword>
<evidence type="ECO:0000256" key="1">
    <source>
        <dbReference type="SAM" id="Phobius"/>
    </source>
</evidence>
<accession>A0ABQ7I052</accession>
<organism evidence="2 3">
    <name type="scientific">Astathelohania contejeani</name>
    <dbReference type="NCBI Taxonomy" id="164912"/>
    <lineage>
        <taxon>Eukaryota</taxon>
        <taxon>Fungi</taxon>
        <taxon>Fungi incertae sedis</taxon>
        <taxon>Microsporidia</taxon>
        <taxon>Astathelohaniidae</taxon>
        <taxon>Astathelohania</taxon>
    </lineage>
</organism>
<feature type="transmembrane region" description="Helical" evidence="1">
    <location>
        <begin position="16"/>
        <end position="36"/>
    </location>
</feature>
<reference evidence="2 3" key="1">
    <citation type="submission" date="2019-01" db="EMBL/GenBank/DDBJ databases">
        <title>Genomes sequencing and comparative genomics of infectious freshwater microsporidia, Cucumispora dikerogammari and Thelohania contejeani.</title>
        <authorList>
            <person name="Cormier A."/>
            <person name="Giraud I."/>
            <person name="Wattier R."/>
            <person name="Teixeira M."/>
            <person name="Grandjean F."/>
            <person name="Rigaud T."/>
            <person name="Cordaux R."/>
        </authorList>
    </citation>
    <scope>NUCLEOTIDE SEQUENCE [LARGE SCALE GENOMIC DNA]</scope>
    <source>
        <strain evidence="2">T1</strain>
        <tissue evidence="2">Spores</tissue>
    </source>
</reference>
<feature type="transmembrane region" description="Helical" evidence="1">
    <location>
        <begin position="48"/>
        <end position="66"/>
    </location>
</feature>
<sequence length="444" mass="52327">MEERYFQYLKTPRIKSHAWAIVVYIIITTSILYYRYRDGIYFTFDNEYLISICSSLFLFVSILVLFCTKINFYLAPIIFIIGTIPITSSLFLMIKLDDNIRKIYIIAIFFTSMNIFFKRYIKNIDASFNLIYLGIYLIKDHLIFITTIMSFAFAFLIHLITFIIKDINQIFKANILIFIISLFHFLWSYQIIIAIFQYFVSLLIFNYLLAISQGQNFSIEKESLRNLFFNLGNVFIEALISKSNLMFDNLGNFSLFRIYRVFTCFILGLIIGNLELMTCREYKWNIGCMAMYNLCFNEASNINDLLLTSMSTIRLFTFRMPGIYLSSMRIMILNIIIEIFPIINYILGYQFFGPLFSDNKTAHTLSLLFYSSIFISVSITLHLLDAMWKALILVYYEEENNKIINNNIILSVELPRIRIENNGFCDFFSGFYGRFLFDTDFPPD</sequence>
<feature type="transmembrane region" description="Helical" evidence="1">
    <location>
        <begin position="253"/>
        <end position="274"/>
    </location>
</feature>
<dbReference type="Proteomes" id="UP001516464">
    <property type="component" value="Unassembled WGS sequence"/>
</dbReference>
<name>A0ABQ7I052_9MICR</name>
<evidence type="ECO:0000313" key="3">
    <source>
        <dbReference type="Proteomes" id="UP001516464"/>
    </source>
</evidence>
<evidence type="ECO:0000313" key="2">
    <source>
        <dbReference type="EMBL" id="KAF7683845.1"/>
    </source>
</evidence>
<proteinExistence type="predicted"/>
<protein>
    <submittedName>
        <fullName evidence="2">Uncharacterized protein</fullName>
    </submittedName>
</protein>
<keyword evidence="1" id="KW-0812">Transmembrane</keyword>
<feature type="transmembrane region" description="Helical" evidence="1">
    <location>
        <begin position="103"/>
        <end position="121"/>
    </location>
</feature>
<keyword evidence="3" id="KW-1185">Reference proteome</keyword>
<keyword evidence="1" id="KW-1133">Transmembrane helix</keyword>
<gene>
    <name evidence="2" type="ORF">TCON_0950</name>
</gene>
<comment type="caution">
    <text evidence="2">The sequence shown here is derived from an EMBL/GenBank/DDBJ whole genome shotgun (WGS) entry which is preliminary data.</text>
</comment>
<feature type="transmembrane region" description="Helical" evidence="1">
    <location>
        <begin position="367"/>
        <end position="384"/>
    </location>
</feature>
<feature type="transmembrane region" description="Helical" evidence="1">
    <location>
        <begin position="195"/>
        <end position="212"/>
    </location>
</feature>
<feature type="transmembrane region" description="Helical" evidence="1">
    <location>
        <begin position="224"/>
        <end position="241"/>
    </location>
</feature>
<feature type="transmembrane region" description="Helical" evidence="1">
    <location>
        <begin position="323"/>
        <end position="347"/>
    </location>
</feature>